<dbReference type="EMBL" id="BLKU01000002">
    <property type="protein sequence ID" value="GFG63138.1"/>
    <property type="molecule type" value="Genomic_DNA"/>
</dbReference>
<gene>
    <name evidence="2" type="ORF">MKUB_06280</name>
</gene>
<organism evidence="2 3">
    <name type="scientific">Mycobacterium kubicae</name>
    <dbReference type="NCBI Taxonomy" id="120959"/>
    <lineage>
        <taxon>Bacteria</taxon>
        <taxon>Bacillati</taxon>
        <taxon>Actinomycetota</taxon>
        <taxon>Actinomycetes</taxon>
        <taxon>Mycobacteriales</taxon>
        <taxon>Mycobacteriaceae</taxon>
        <taxon>Mycobacterium</taxon>
        <taxon>Mycobacterium simiae complex</taxon>
    </lineage>
</organism>
<feature type="region of interest" description="Disordered" evidence="1">
    <location>
        <begin position="36"/>
        <end position="91"/>
    </location>
</feature>
<name>A0ABQ1BHE6_9MYCO</name>
<proteinExistence type="predicted"/>
<feature type="compositionally biased region" description="Polar residues" evidence="1">
    <location>
        <begin position="36"/>
        <end position="47"/>
    </location>
</feature>
<accession>A0ABQ1BHE6</accession>
<protein>
    <submittedName>
        <fullName evidence="2">Uncharacterized protein</fullName>
    </submittedName>
</protein>
<dbReference type="Proteomes" id="UP000465306">
    <property type="component" value="Unassembled WGS sequence"/>
</dbReference>
<evidence type="ECO:0000313" key="3">
    <source>
        <dbReference type="Proteomes" id="UP000465306"/>
    </source>
</evidence>
<reference evidence="2 3" key="1">
    <citation type="journal article" date="2019" name="Emerg. Microbes Infect.">
        <title>Comprehensive subspecies identification of 175 nontuberculous mycobacteria species based on 7547 genomic profiles.</title>
        <authorList>
            <person name="Matsumoto Y."/>
            <person name="Kinjo T."/>
            <person name="Motooka D."/>
            <person name="Nabeya D."/>
            <person name="Jung N."/>
            <person name="Uechi K."/>
            <person name="Horii T."/>
            <person name="Iida T."/>
            <person name="Fujita J."/>
            <person name="Nakamura S."/>
        </authorList>
    </citation>
    <scope>NUCLEOTIDE SEQUENCE [LARGE SCALE GENOMIC DNA]</scope>
    <source>
        <strain evidence="2 3">JCM 13573</strain>
    </source>
</reference>
<evidence type="ECO:0000313" key="2">
    <source>
        <dbReference type="EMBL" id="GFG63138.1"/>
    </source>
</evidence>
<keyword evidence="3" id="KW-1185">Reference proteome</keyword>
<evidence type="ECO:0000256" key="1">
    <source>
        <dbReference type="SAM" id="MobiDB-lite"/>
    </source>
</evidence>
<sequence length="91" mass="9291">MLTTSEPNIITGKARKVGLRAIGDPEAHATAITANVATDMTTGSTRSSRPEDVDRGTSGGAATSISADRGPCSITADDVRQRGVSPQFTCG</sequence>
<comment type="caution">
    <text evidence="2">The sequence shown here is derived from an EMBL/GenBank/DDBJ whole genome shotgun (WGS) entry which is preliminary data.</text>
</comment>